<name>A0A3M7M8V5_9PLEO</name>
<dbReference type="Gene3D" id="3.30.160.60">
    <property type="entry name" value="Classic Zinc Finger"/>
    <property type="match status" value="1"/>
</dbReference>
<dbReference type="EMBL" id="KE747825">
    <property type="protein sequence ID" value="RMZ70819.1"/>
    <property type="molecule type" value="Genomic_DNA"/>
</dbReference>
<dbReference type="Proteomes" id="UP000265663">
    <property type="component" value="Unassembled WGS sequence"/>
</dbReference>
<feature type="compositionally biased region" description="Basic and acidic residues" evidence="1">
    <location>
        <begin position="196"/>
        <end position="218"/>
    </location>
</feature>
<protein>
    <submittedName>
        <fullName evidence="3">Transcription factor</fullName>
    </submittedName>
</protein>
<evidence type="ECO:0000259" key="2">
    <source>
        <dbReference type="PROSITE" id="PS00028"/>
    </source>
</evidence>
<evidence type="ECO:0000313" key="4">
    <source>
        <dbReference type="Proteomes" id="UP000265663"/>
    </source>
</evidence>
<organism evidence="3 4">
    <name type="scientific">Pyrenophora seminiperda CCB06</name>
    <dbReference type="NCBI Taxonomy" id="1302712"/>
    <lineage>
        <taxon>Eukaryota</taxon>
        <taxon>Fungi</taxon>
        <taxon>Dikarya</taxon>
        <taxon>Ascomycota</taxon>
        <taxon>Pezizomycotina</taxon>
        <taxon>Dothideomycetes</taxon>
        <taxon>Pleosporomycetidae</taxon>
        <taxon>Pleosporales</taxon>
        <taxon>Pleosporineae</taxon>
        <taxon>Pleosporaceae</taxon>
        <taxon>Pyrenophora</taxon>
    </lineage>
</organism>
<feature type="domain" description="C2H2-type" evidence="2">
    <location>
        <begin position="307"/>
        <end position="327"/>
    </location>
</feature>
<reference evidence="3 4" key="1">
    <citation type="journal article" date="2014" name="PLoS ONE">
        <title>De novo Genome Assembly of the Fungal Plant Pathogen Pyrenophora semeniperda.</title>
        <authorList>
            <person name="Soliai M.M."/>
            <person name="Meyer S.E."/>
            <person name="Udall J.A."/>
            <person name="Elzinga D.E."/>
            <person name="Hermansen R.A."/>
            <person name="Bodily P.M."/>
            <person name="Hart A.A."/>
            <person name="Coleman C.E."/>
        </authorList>
    </citation>
    <scope>NUCLEOTIDE SEQUENCE [LARGE SCALE GENOMIC DNA]</scope>
    <source>
        <strain evidence="3 4">CCB06</strain>
        <tissue evidence="3">Mycelium</tissue>
    </source>
</reference>
<proteinExistence type="predicted"/>
<feature type="region of interest" description="Disordered" evidence="1">
    <location>
        <begin position="178"/>
        <end position="224"/>
    </location>
</feature>
<gene>
    <name evidence="3" type="ORF">GMOD_00008460</name>
</gene>
<keyword evidence="4" id="KW-1185">Reference proteome</keyword>
<dbReference type="OrthoDB" id="3685083at2759"/>
<dbReference type="PROSITE" id="PS00028">
    <property type="entry name" value="ZINC_FINGER_C2H2_1"/>
    <property type="match status" value="1"/>
</dbReference>
<dbReference type="InterPro" id="IPR013087">
    <property type="entry name" value="Znf_C2H2_type"/>
</dbReference>
<dbReference type="InterPro" id="IPR036236">
    <property type="entry name" value="Znf_C2H2_sf"/>
</dbReference>
<sequence>MEFEPKSTGFDDRLTNSWSFLNTSRSDQITSATPQCMLTEYTFQLESQNPEFVEMHSTAIGTPQAWYPSSQYANHDSHLDMTPDLDMNIDANVLHLQPVAPMHAIWDVHTQSMSGLEARTIVPHDSMLGGDYIRVHSPNLADDSYDDADVPFEQHTAFKQEPLSPVIVKMEIGSDDEGQLRRSICETRTGSKSVKLNKEQRRSRVSKDKAKERGQGKERRTKSKSKFGAAILEWDGDRVETDFSFAYRDENKRWHPIAPHHKFVCKHPFNDDEEVPEGESFCGKQFKRTEHQQRHKNTHKPSIWYPCLLCDSVFNRNDNRWAHGWTHVREPGKGDGRNEKYSLRQVISVLPDPKHIEYLLKRWRKDVGADYIPEDEEDDSLLFVAAMQKRSKDMSFTYDANMAVWKIRSHRLTHLADPVSVS</sequence>
<dbReference type="AlphaFoldDB" id="A0A3M7M8V5"/>
<dbReference type="SUPFAM" id="SSF57667">
    <property type="entry name" value="beta-beta-alpha zinc fingers"/>
    <property type="match status" value="1"/>
</dbReference>
<evidence type="ECO:0000313" key="3">
    <source>
        <dbReference type="EMBL" id="RMZ70819.1"/>
    </source>
</evidence>
<evidence type="ECO:0000256" key="1">
    <source>
        <dbReference type="SAM" id="MobiDB-lite"/>
    </source>
</evidence>
<accession>A0A3M7M8V5</accession>